<dbReference type="Proteomes" id="UP001066276">
    <property type="component" value="Chromosome 11"/>
</dbReference>
<dbReference type="EMBL" id="JANPWB010000015">
    <property type="protein sequence ID" value="KAJ1091369.1"/>
    <property type="molecule type" value="Genomic_DNA"/>
</dbReference>
<sequence length="143" mass="14668">MQEKGYTRVGICAWVQALLSVPLTVPTVGASKSLREKAKPILLQIAIETGTVVAALRGPSTSLLRLEKLHGALHHGAFADTVPATQRLHIALSAVSAHTACAAEQGSTSQVSRSVMCSGVAGAEHLACDPATGQGGPPPDSRV</sequence>
<accession>A0AAV7LLJ9</accession>
<name>A0AAV7LLJ9_PLEWA</name>
<dbReference type="AlphaFoldDB" id="A0AAV7LLJ9"/>
<organism evidence="1 2">
    <name type="scientific">Pleurodeles waltl</name>
    <name type="common">Iberian ribbed newt</name>
    <dbReference type="NCBI Taxonomy" id="8319"/>
    <lineage>
        <taxon>Eukaryota</taxon>
        <taxon>Metazoa</taxon>
        <taxon>Chordata</taxon>
        <taxon>Craniata</taxon>
        <taxon>Vertebrata</taxon>
        <taxon>Euteleostomi</taxon>
        <taxon>Amphibia</taxon>
        <taxon>Batrachia</taxon>
        <taxon>Caudata</taxon>
        <taxon>Salamandroidea</taxon>
        <taxon>Salamandridae</taxon>
        <taxon>Pleurodelinae</taxon>
        <taxon>Pleurodeles</taxon>
    </lineage>
</organism>
<protein>
    <submittedName>
        <fullName evidence="1">Uncharacterized protein</fullName>
    </submittedName>
</protein>
<evidence type="ECO:0000313" key="1">
    <source>
        <dbReference type="EMBL" id="KAJ1091369.1"/>
    </source>
</evidence>
<proteinExistence type="predicted"/>
<keyword evidence="2" id="KW-1185">Reference proteome</keyword>
<comment type="caution">
    <text evidence="1">The sequence shown here is derived from an EMBL/GenBank/DDBJ whole genome shotgun (WGS) entry which is preliminary data.</text>
</comment>
<gene>
    <name evidence="1" type="ORF">NDU88_004496</name>
</gene>
<reference evidence="1" key="1">
    <citation type="journal article" date="2022" name="bioRxiv">
        <title>Sequencing and chromosome-scale assembly of the giantPleurodeles waltlgenome.</title>
        <authorList>
            <person name="Brown T."/>
            <person name="Elewa A."/>
            <person name="Iarovenko S."/>
            <person name="Subramanian E."/>
            <person name="Araus A.J."/>
            <person name="Petzold A."/>
            <person name="Susuki M."/>
            <person name="Suzuki K.-i.T."/>
            <person name="Hayashi T."/>
            <person name="Toyoda A."/>
            <person name="Oliveira C."/>
            <person name="Osipova E."/>
            <person name="Leigh N.D."/>
            <person name="Simon A."/>
            <person name="Yun M.H."/>
        </authorList>
    </citation>
    <scope>NUCLEOTIDE SEQUENCE</scope>
    <source>
        <strain evidence="1">20211129_DDA</strain>
        <tissue evidence="1">Liver</tissue>
    </source>
</reference>
<evidence type="ECO:0000313" key="2">
    <source>
        <dbReference type="Proteomes" id="UP001066276"/>
    </source>
</evidence>